<dbReference type="InterPro" id="IPR036097">
    <property type="entry name" value="HisK_dim/P_sf"/>
</dbReference>
<dbReference type="EMBL" id="QUBQ01000003">
    <property type="protein sequence ID" value="REK74268.1"/>
    <property type="molecule type" value="Genomic_DNA"/>
</dbReference>
<dbReference type="PROSITE" id="PS50885">
    <property type="entry name" value="HAMP"/>
    <property type="match status" value="1"/>
</dbReference>
<keyword evidence="13 15" id="KW-0472">Membrane</keyword>
<evidence type="ECO:0000256" key="8">
    <source>
        <dbReference type="ARBA" id="ARBA00022741"/>
    </source>
</evidence>
<evidence type="ECO:0000256" key="6">
    <source>
        <dbReference type="ARBA" id="ARBA00022679"/>
    </source>
</evidence>
<keyword evidence="7 15" id="KW-0812">Transmembrane</keyword>
<keyword evidence="19" id="KW-1185">Reference proteome</keyword>
<dbReference type="InterPro" id="IPR005467">
    <property type="entry name" value="His_kinase_dom"/>
</dbReference>
<comment type="catalytic activity">
    <reaction evidence="1">
        <text>ATP + protein L-histidine = ADP + protein N-phospho-L-histidine.</text>
        <dbReference type="EC" id="2.7.13.3"/>
    </reaction>
</comment>
<comment type="subcellular location">
    <subcellularLocation>
        <location evidence="2">Cell membrane</location>
        <topology evidence="2">Multi-pass membrane protein</topology>
    </subcellularLocation>
</comment>
<dbReference type="SMART" id="SM00387">
    <property type="entry name" value="HATPase_c"/>
    <property type="match status" value="1"/>
</dbReference>
<reference evidence="18 19" key="1">
    <citation type="submission" date="2018-08" db="EMBL/GenBank/DDBJ databases">
        <title>Paenibacillus sp. M4BSY-1, whole genome shotgun sequence.</title>
        <authorList>
            <person name="Tuo L."/>
        </authorList>
    </citation>
    <scope>NUCLEOTIDE SEQUENCE [LARGE SCALE GENOMIC DNA]</scope>
    <source>
        <strain evidence="18 19">M4BSY-1</strain>
    </source>
</reference>
<dbReference type="EC" id="2.7.13.3" evidence="3"/>
<keyword evidence="10" id="KW-0067">ATP-binding</keyword>
<keyword evidence="14" id="KW-0175">Coiled coil</keyword>
<dbReference type="OrthoDB" id="9786919at2"/>
<evidence type="ECO:0000256" key="13">
    <source>
        <dbReference type="ARBA" id="ARBA00023136"/>
    </source>
</evidence>
<keyword evidence="9 18" id="KW-0418">Kinase</keyword>
<evidence type="ECO:0000256" key="1">
    <source>
        <dbReference type="ARBA" id="ARBA00000085"/>
    </source>
</evidence>
<accession>A0A371PFJ9</accession>
<dbReference type="SMART" id="SM00304">
    <property type="entry name" value="HAMP"/>
    <property type="match status" value="1"/>
</dbReference>
<evidence type="ECO:0000313" key="18">
    <source>
        <dbReference type="EMBL" id="REK74268.1"/>
    </source>
</evidence>
<dbReference type="CDD" id="cd00075">
    <property type="entry name" value="HATPase"/>
    <property type="match status" value="1"/>
</dbReference>
<evidence type="ECO:0000256" key="4">
    <source>
        <dbReference type="ARBA" id="ARBA00022475"/>
    </source>
</evidence>
<protein>
    <recommendedName>
        <fullName evidence="3">histidine kinase</fullName>
        <ecNumber evidence="3">2.7.13.3</ecNumber>
    </recommendedName>
</protein>
<evidence type="ECO:0000259" key="16">
    <source>
        <dbReference type="PROSITE" id="PS50109"/>
    </source>
</evidence>
<evidence type="ECO:0000313" key="19">
    <source>
        <dbReference type="Proteomes" id="UP000261905"/>
    </source>
</evidence>
<dbReference type="SUPFAM" id="SSF47384">
    <property type="entry name" value="Homodimeric domain of signal transducing histidine kinase"/>
    <property type="match status" value="1"/>
</dbReference>
<dbReference type="InterPro" id="IPR050398">
    <property type="entry name" value="HssS/ArlS-like"/>
</dbReference>
<evidence type="ECO:0000256" key="14">
    <source>
        <dbReference type="SAM" id="Coils"/>
    </source>
</evidence>
<dbReference type="PANTHER" id="PTHR45528">
    <property type="entry name" value="SENSOR HISTIDINE KINASE CPXA"/>
    <property type="match status" value="1"/>
</dbReference>
<evidence type="ECO:0000259" key="17">
    <source>
        <dbReference type="PROSITE" id="PS50885"/>
    </source>
</evidence>
<keyword evidence="11 15" id="KW-1133">Transmembrane helix</keyword>
<dbReference type="FunFam" id="1.10.287.130:FF:000001">
    <property type="entry name" value="Two-component sensor histidine kinase"/>
    <property type="match status" value="1"/>
</dbReference>
<keyword evidence="6" id="KW-0808">Transferase</keyword>
<keyword evidence="8" id="KW-0547">Nucleotide-binding</keyword>
<dbReference type="Gene3D" id="6.10.340.10">
    <property type="match status" value="1"/>
</dbReference>
<keyword evidence="12" id="KW-0902">Two-component regulatory system</keyword>
<dbReference type="GO" id="GO:0005886">
    <property type="term" value="C:plasma membrane"/>
    <property type="evidence" value="ECO:0007669"/>
    <property type="project" value="UniProtKB-SubCell"/>
</dbReference>
<dbReference type="Pfam" id="PF00672">
    <property type="entry name" value="HAMP"/>
    <property type="match status" value="1"/>
</dbReference>
<dbReference type="Gene3D" id="1.10.287.130">
    <property type="match status" value="1"/>
</dbReference>
<dbReference type="CDD" id="cd06225">
    <property type="entry name" value="HAMP"/>
    <property type="match status" value="1"/>
</dbReference>
<dbReference type="Pfam" id="PF00512">
    <property type="entry name" value="HisKA"/>
    <property type="match status" value="1"/>
</dbReference>
<evidence type="ECO:0000256" key="9">
    <source>
        <dbReference type="ARBA" id="ARBA00022777"/>
    </source>
</evidence>
<dbReference type="InterPro" id="IPR003594">
    <property type="entry name" value="HATPase_dom"/>
</dbReference>
<dbReference type="InterPro" id="IPR003660">
    <property type="entry name" value="HAMP_dom"/>
</dbReference>
<name>A0A371PFJ9_9BACL</name>
<feature type="coiled-coil region" evidence="14">
    <location>
        <begin position="233"/>
        <end position="260"/>
    </location>
</feature>
<feature type="domain" description="Histidine kinase" evidence="16">
    <location>
        <begin position="270"/>
        <end position="484"/>
    </location>
</feature>
<dbReference type="AlphaFoldDB" id="A0A371PFJ9"/>
<dbReference type="Pfam" id="PF02518">
    <property type="entry name" value="HATPase_c"/>
    <property type="match status" value="1"/>
</dbReference>
<evidence type="ECO:0000256" key="5">
    <source>
        <dbReference type="ARBA" id="ARBA00022553"/>
    </source>
</evidence>
<feature type="transmembrane region" description="Helical" evidence="15">
    <location>
        <begin position="175"/>
        <end position="194"/>
    </location>
</feature>
<dbReference type="InterPro" id="IPR036890">
    <property type="entry name" value="HATPase_C_sf"/>
</dbReference>
<keyword evidence="5" id="KW-0597">Phosphoprotein</keyword>
<dbReference type="SUPFAM" id="SSF158472">
    <property type="entry name" value="HAMP domain-like"/>
    <property type="match status" value="1"/>
</dbReference>
<evidence type="ECO:0000256" key="10">
    <source>
        <dbReference type="ARBA" id="ARBA00022840"/>
    </source>
</evidence>
<feature type="domain" description="HAMP" evidence="17">
    <location>
        <begin position="196"/>
        <end position="248"/>
    </location>
</feature>
<evidence type="ECO:0000256" key="12">
    <source>
        <dbReference type="ARBA" id="ARBA00023012"/>
    </source>
</evidence>
<dbReference type="RefSeq" id="WP_116047484.1">
    <property type="nucleotide sequence ID" value="NZ_QUBQ01000003.1"/>
</dbReference>
<evidence type="ECO:0000256" key="15">
    <source>
        <dbReference type="SAM" id="Phobius"/>
    </source>
</evidence>
<organism evidence="18 19">
    <name type="scientific">Paenibacillus paeoniae</name>
    <dbReference type="NCBI Taxonomy" id="2292705"/>
    <lineage>
        <taxon>Bacteria</taxon>
        <taxon>Bacillati</taxon>
        <taxon>Bacillota</taxon>
        <taxon>Bacilli</taxon>
        <taxon>Bacillales</taxon>
        <taxon>Paenibacillaceae</taxon>
        <taxon>Paenibacillus</taxon>
    </lineage>
</organism>
<evidence type="ECO:0000256" key="2">
    <source>
        <dbReference type="ARBA" id="ARBA00004651"/>
    </source>
</evidence>
<dbReference type="Proteomes" id="UP000261905">
    <property type="component" value="Unassembled WGS sequence"/>
</dbReference>
<dbReference type="InterPro" id="IPR003661">
    <property type="entry name" value="HisK_dim/P_dom"/>
</dbReference>
<comment type="caution">
    <text evidence="18">The sequence shown here is derived from an EMBL/GenBank/DDBJ whole genome shotgun (WGS) entry which is preliminary data.</text>
</comment>
<dbReference type="GO" id="GO:0005524">
    <property type="term" value="F:ATP binding"/>
    <property type="evidence" value="ECO:0007669"/>
    <property type="project" value="UniProtKB-KW"/>
</dbReference>
<dbReference type="PANTHER" id="PTHR45528:SF1">
    <property type="entry name" value="SENSOR HISTIDINE KINASE CPXA"/>
    <property type="match status" value="1"/>
</dbReference>
<gene>
    <name evidence="18" type="ORF">DX130_17150</name>
</gene>
<dbReference type="Gene3D" id="3.30.565.10">
    <property type="entry name" value="Histidine kinase-like ATPase, C-terminal domain"/>
    <property type="match status" value="1"/>
</dbReference>
<dbReference type="PROSITE" id="PS50109">
    <property type="entry name" value="HIS_KIN"/>
    <property type="match status" value="1"/>
</dbReference>
<evidence type="ECO:0000256" key="7">
    <source>
        <dbReference type="ARBA" id="ARBA00022692"/>
    </source>
</evidence>
<dbReference type="SMART" id="SM00388">
    <property type="entry name" value="HisKA"/>
    <property type="match status" value="1"/>
</dbReference>
<dbReference type="SUPFAM" id="SSF55874">
    <property type="entry name" value="ATPase domain of HSP90 chaperone/DNA topoisomerase II/histidine kinase"/>
    <property type="match status" value="1"/>
</dbReference>
<keyword evidence="4" id="KW-1003">Cell membrane</keyword>
<evidence type="ECO:0000256" key="3">
    <source>
        <dbReference type="ARBA" id="ARBA00012438"/>
    </source>
</evidence>
<dbReference type="GO" id="GO:0000155">
    <property type="term" value="F:phosphorelay sensor kinase activity"/>
    <property type="evidence" value="ECO:0007669"/>
    <property type="project" value="InterPro"/>
</dbReference>
<sequence length="490" mass="54822">MKPRIRSIRTKFLVGFFLIFAVSFALLNGTVTSIIRTSNQTIITDDLIGLKKTGSSYVRQAFLMNHFGNDDIYFEQIAQEMIRDLYYATSSEVSAYSTDGKLIHASDSSVFIGTTVDDLEEAIRGHTAYTISYEGGTASVLYAYPVVIDGVKVGILRYAKPFHLLYEQSGRILNAVFYIALAIFAAAFLFSYLLSRHISIPLTKLAAASNEVSKGNLDVRLSMERQDEIGRLAANFNDMIDRLKSQIGKIERDRDHLEKLHLQNKHFFDHVTHELKTPLTSILGYAELIKENGKSDPAFFAKGMNHIVDESRRLQNMVASLLETSKEQGRWEETGRIEAGQLLRDVCDAMSFKAQRYKKTIRVEAAGQLYVEGQPDKLRQLFINLIDNAIKYGHPQSQIEIKTSTDSGMIRFEFANASDPISSERQASLFEPFRTDDERQAREQGSVGLGLHIAQSIVDGMRGSISMTSGDGTTRVTVLLPIAAEGVEWS</sequence>
<proteinExistence type="predicted"/>
<dbReference type="CDD" id="cd00082">
    <property type="entry name" value="HisKA"/>
    <property type="match status" value="1"/>
</dbReference>
<evidence type="ECO:0000256" key="11">
    <source>
        <dbReference type="ARBA" id="ARBA00022989"/>
    </source>
</evidence>